<evidence type="ECO:0000313" key="3">
    <source>
        <dbReference type="Proteomes" id="UP000466794"/>
    </source>
</evidence>
<proteinExistence type="predicted"/>
<evidence type="ECO:0008006" key="4">
    <source>
        <dbReference type="Google" id="ProtNLM"/>
    </source>
</evidence>
<sequence>MSPESGPDDTLGPTESLDSDDVRNHDGDVTVTPPDHWQAADRDEMTARGQRAGESHAERLAQEQPDVPEAESGETPAESAHIDTTNASTDDPRPTRRHHGQLDDTPEDGGGFFDETP</sequence>
<comment type="caution">
    <text evidence="2">The sequence shown here is derived from an EMBL/GenBank/DDBJ whole genome shotgun (WGS) entry which is preliminary data.</text>
</comment>
<accession>A0A7K1UW33</accession>
<dbReference type="EMBL" id="WRPP01000002">
    <property type="protein sequence ID" value="MVU78545.1"/>
    <property type="molecule type" value="Genomic_DNA"/>
</dbReference>
<feature type="region of interest" description="Disordered" evidence="1">
    <location>
        <begin position="1"/>
        <end position="117"/>
    </location>
</feature>
<reference evidence="2 3" key="1">
    <citation type="submission" date="2019-12" db="EMBL/GenBank/DDBJ databases">
        <title>Nocardia sp. nov. ET3-3 isolated from soil.</title>
        <authorList>
            <person name="Kanchanasin P."/>
            <person name="Tanasupawat S."/>
            <person name="Yuki M."/>
            <person name="Kudo T."/>
        </authorList>
    </citation>
    <scope>NUCLEOTIDE SEQUENCE [LARGE SCALE GENOMIC DNA]</scope>
    <source>
        <strain evidence="2 3">ET3-3</strain>
    </source>
</reference>
<dbReference type="Proteomes" id="UP000466794">
    <property type="component" value="Unassembled WGS sequence"/>
</dbReference>
<keyword evidence="3" id="KW-1185">Reference proteome</keyword>
<gene>
    <name evidence="2" type="ORF">GPX89_14975</name>
</gene>
<evidence type="ECO:0000313" key="2">
    <source>
        <dbReference type="EMBL" id="MVU78545.1"/>
    </source>
</evidence>
<evidence type="ECO:0000256" key="1">
    <source>
        <dbReference type="SAM" id="MobiDB-lite"/>
    </source>
</evidence>
<feature type="compositionally biased region" description="Gly residues" evidence="1">
    <location>
        <begin position="108"/>
        <end position="117"/>
    </location>
</feature>
<protein>
    <recommendedName>
        <fullName evidence="4">DUF5709 domain-containing protein</fullName>
    </recommendedName>
</protein>
<dbReference type="RefSeq" id="WP_157388006.1">
    <property type="nucleotide sequence ID" value="NZ_WRPP01000002.1"/>
</dbReference>
<name>A0A7K1UW33_9NOCA</name>
<organism evidence="2 3">
    <name type="scientific">Nocardia terrae</name>
    <dbReference type="NCBI Taxonomy" id="2675851"/>
    <lineage>
        <taxon>Bacteria</taxon>
        <taxon>Bacillati</taxon>
        <taxon>Actinomycetota</taxon>
        <taxon>Actinomycetes</taxon>
        <taxon>Mycobacteriales</taxon>
        <taxon>Nocardiaceae</taxon>
        <taxon>Nocardia</taxon>
    </lineage>
</organism>
<feature type="compositionally biased region" description="Basic and acidic residues" evidence="1">
    <location>
        <begin position="38"/>
        <end position="61"/>
    </location>
</feature>
<dbReference type="AlphaFoldDB" id="A0A7K1UW33"/>